<dbReference type="InterPro" id="IPR011115">
    <property type="entry name" value="SecA_DEAD"/>
</dbReference>
<comment type="caution">
    <text evidence="15">The sequence shown here is derived from an EMBL/GenBank/DDBJ whole genome shotgun (WGS) entry which is preliminary data.</text>
</comment>
<feature type="domain" description="Helicase ATP-binding" evidence="12">
    <location>
        <begin position="6"/>
        <end position="160"/>
    </location>
</feature>
<dbReference type="PANTHER" id="PTHR30612:SF0">
    <property type="entry name" value="CHLOROPLAST PROTEIN-TRANSPORTING ATPASE"/>
    <property type="match status" value="1"/>
</dbReference>
<evidence type="ECO:0008006" key="18">
    <source>
        <dbReference type="Google" id="ProtNLM"/>
    </source>
</evidence>
<evidence type="ECO:0000256" key="5">
    <source>
        <dbReference type="ARBA" id="ARBA00022927"/>
    </source>
</evidence>
<dbReference type="InterPro" id="IPR044722">
    <property type="entry name" value="SecA_SF2_C"/>
</dbReference>
<dbReference type="SUPFAM" id="SSF48452">
    <property type="entry name" value="TPR-like"/>
    <property type="match status" value="1"/>
</dbReference>
<organism evidence="15 17">
    <name type="scientific">Didymodactylos carnosus</name>
    <dbReference type="NCBI Taxonomy" id="1234261"/>
    <lineage>
        <taxon>Eukaryota</taxon>
        <taxon>Metazoa</taxon>
        <taxon>Spiralia</taxon>
        <taxon>Gnathifera</taxon>
        <taxon>Rotifera</taxon>
        <taxon>Eurotatoria</taxon>
        <taxon>Bdelloidea</taxon>
        <taxon>Philodinida</taxon>
        <taxon>Philodinidae</taxon>
        <taxon>Didymodactylos</taxon>
    </lineage>
</organism>
<keyword evidence="17" id="KW-1185">Reference proteome</keyword>
<keyword evidence="7" id="KW-0811">Translocation</keyword>
<dbReference type="InterPro" id="IPR001650">
    <property type="entry name" value="Helicase_C-like"/>
</dbReference>
<dbReference type="GO" id="GO:0006886">
    <property type="term" value="P:intracellular protein transport"/>
    <property type="evidence" value="ECO:0007669"/>
    <property type="project" value="InterPro"/>
</dbReference>
<dbReference type="InterPro" id="IPR014001">
    <property type="entry name" value="Helicase_ATP-bd"/>
</dbReference>
<dbReference type="EMBL" id="CAJOBC010006736">
    <property type="protein sequence ID" value="CAF3909427.1"/>
    <property type="molecule type" value="Genomic_DNA"/>
</dbReference>
<feature type="compositionally biased region" description="Basic and acidic residues" evidence="11">
    <location>
        <begin position="1551"/>
        <end position="1562"/>
    </location>
</feature>
<dbReference type="InterPro" id="IPR011130">
    <property type="entry name" value="SecA_preprotein_X-link_dom"/>
</dbReference>
<dbReference type="GO" id="GO:0017038">
    <property type="term" value="P:protein import"/>
    <property type="evidence" value="ECO:0007669"/>
    <property type="project" value="InterPro"/>
</dbReference>
<dbReference type="PROSITE" id="PS51192">
    <property type="entry name" value="HELICASE_ATP_BIND_1"/>
    <property type="match status" value="1"/>
</dbReference>
<keyword evidence="9" id="KW-0802">TPR repeat</keyword>
<accession>A0A814SD71</accession>
<sequence length="1653" mass="187313">LSLLILMNSENKMGRLCQINTGEGKTTIVAMLAAIKALEGHKVDIVTSSPELAKPQAEQQENFYDHFGLTVSHNGKCETEIKEQYQADIVYGAASDFQGDILRDEYSKLGTRSGRKCDVAIVDEVDSMLIDGKNHIVMLSTPMPAMDHLESILASIWIQIGETAKSIREIDGKDYYIEQENRIDKDGQPIKSDIIEKAFFIKETKEEFIKNCTITHIRKLLRDIKNLPDDNKIIPNEYPEIKIPKHLRALVTDVQLTKWVDSAIHAKYRCKNEQHYIVKNGKIAPVDANNTGIVQQNMHWNNGLHQFLQIKHGAKITAESLTTNFISNVTYFRRYGHNIYGLTGTLGSVKARELLNKTYNVDSVIIPPFRQKQYEELMPIITKNEEDWYTNIVESSINKLINGRGVLIITKYIKEVDEIKNRLITAGYDKTKIKIYRTEIDSKIIKEELKPGEIIIATNIAGRGTDIRAEKIEKNGGLHVCVTFLPPNERVEQQNVGRTSRTGNKGTGQFILLETIENDFEILKQIRNEQEEGGIHKAETEIERVTIKDAIFAEFCKLLTEIDQTDIPHIKNKIRAVEDRFGIWLKIQEKNIEETTTKTEMLKKFEIEFKQTILRDKTNDKLIENPYFYVLIGNDLLREKKNNEAIEEFRKAIEIDKHFQVNAFYNRGYARIAEYGSDMNKYKTEIDRAIDDFKDAKRIIKDNLEPMLQIIQQAANSEVLSEQVSHKMTLYGIQKNTIEMAIGVGSIDEELKELENQKKQENITQNDIQAIDNEIKILKDNKQTIGDGAIGEARNKNRNIEIEFLEIEKSLPEDQNIELYKEEISEYKNNGFRGNFKITEIKPIDWSSVIGLALLGLAQIIVGGALAVFTLGAGASIGMGLISEGVSDLITAVKDGIINRDFSWASYAVQKAISLTVSIVCAGLGAIKDAAKTAIAGVKQAAQIATTAVTATVKEGYKIAAKAIGTSLAKGIAKDLVTQLVDYGVSKALMPSIQDVVMEKIEKPIQDALLTNCYVENMLKLDDQNRNNYYQSLIKNKAMELLNPQSDSKHALLTITEGIAKGIATNKIPGLSSVLQINEARLALNELDKFVPNFINSLNKEIEKIYKEQKVEEIIEDLKKKRQEQTNVQQNGTINKQNTIKEETNGSYTSDFVVEKSKTDIDIYREQNEEKVIFERENKTPEELRKYLALSVSTNMCNIIKNKLITPVTNIGINYGMKNLTAGIDKSLQDQIATFQAERRIEFFQNKIEINRIPDGFKKSGPEAASNAKKIIDELKDHGEAGLPHLGALSEAAGRPIKVLDENGNVIRIIGEGKDGKPIEVEYCKPNENNPSGHWTLPGGKEPEGNNYSGKNNCLFNVVAAQTGEDPNDLRQNTIKHMENDKENLAYQTQDIKRLEEYKKHALIMGGAKFINGKIFLNKDEINAIITRVNSTSYERQDAPDKVFNLVRAEDNDGKEVQLTKHHMISEEEIRKDFQKFIKEYKGKKAELVKEFNNYLNHENNKTGREIFVRSTGLDKTCQINNDNGEVTRHFLKAVSWHSNNLKIGPTGSTRSDDPADSKDNKYKIDMKVADERSKEILNKYAQDKSDNKPINILRVQNSLPNNSEQYGWLKNKHTQRYEVDVRRTIGVNSKYFRKDDSDYRLVNIQTGKFVKK</sequence>
<dbReference type="InterPro" id="IPR019734">
    <property type="entry name" value="TPR_rpt"/>
</dbReference>
<evidence type="ECO:0000256" key="1">
    <source>
        <dbReference type="ARBA" id="ARBA00022448"/>
    </source>
</evidence>
<feature type="region of interest" description="Disordered" evidence="11">
    <location>
        <begin position="1542"/>
        <end position="1562"/>
    </location>
</feature>
<keyword evidence="6" id="KW-1278">Translocase</keyword>
<keyword evidence="5" id="KW-0653">Protein transport</keyword>
<evidence type="ECO:0000313" key="15">
    <source>
        <dbReference type="EMBL" id="CAF1145822.1"/>
    </source>
</evidence>
<name>A0A814SD71_9BILA</name>
<dbReference type="PROSITE" id="PS51194">
    <property type="entry name" value="HELICASE_CTER"/>
    <property type="match status" value="1"/>
</dbReference>
<evidence type="ECO:0000313" key="17">
    <source>
        <dbReference type="Proteomes" id="UP000663829"/>
    </source>
</evidence>
<dbReference type="EMBL" id="CAJNOQ010006736">
    <property type="protein sequence ID" value="CAF1145822.1"/>
    <property type="molecule type" value="Genomic_DNA"/>
</dbReference>
<dbReference type="SUPFAM" id="SSF81767">
    <property type="entry name" value="Pre-protein crosslinking domain of SecA"/>
    <property type="match status" value="1"/>
</dbReference>
<evidence type="ECO:0000256" key="11">
    <source>
        <dbReference type="SAM" id="MobiDB-lite"/>
    </source>
</evidence>
<dbReference type="GO" id="GO:0005524">
    <property type="term" value="F:ATP binding"/>
    <property type="evidence" value="ECO:0007669"/>
    <property type="project" value="UniProtKB-KW"/>
</dbReference>
<dbReference type="Proteomes" id="UP000663829">
    <property type="component" value="Unassembled WGS sequence"/>
</dbReference>
<keyword evidence="10" id="KW-0175">Coiled coil</keyword>
<evidence type="ECO:0000256" key="6">
    <source>
        <dbReference type="ARBA" id="ARBA00022967"/>
    </source>
</evidence>
<evidence type="ECO:0000256" key="10">
    <source>
        <dbReference type="SAM" id="Coils"/>
    </source>
</evidence>
<evidence type="ECO:0000259" key="12">
    <source>
        <dbReference type="PROSITE" id="PS51192"/>
    </source>
</evidence>
<dbReference type="PRINTS" id="PR00906">
    <property type="entry name" value="SECA"/>
</dbReference>
<dbReference type="PROSITE" id="PS50005">
    <property type="entry name" value="TPR"/>
    <property type="match status" value="1"/>
</dbReference>
<dbReference type="InterPro" id="IPR011990">
    <property type="entry name" value="TPR-like_helical_dom_sf"/>
</dbReference>
<gene>
    <name evidence="15" type="ORF">GPM918_LOCUS20923</name>
    <name evidence="16" type="ORF">SRO942_LOCUS20920</name>
</gene>
<dbReference type="PROSITE" id="PS51196">
    <property type="entry name" value="SECA_MOTOR_DEAD"/>
    <property type="match status" value="1"/>
</dbReference>
<keyword evidence="8" id="KW-0472">Membrane</keyword>
<keyword evidence="1" id="KW-0813">Transport</keyword>
<feature type="coiled-coil region" evidence="10">
    <location>
        <begin position="744"/>
        <end position="774"/>
    </location>
</feature>
<dbReference type="Pfam" id="PF07517">
    <property type="entry name" value="SecA_DEAD"/>
    <property type="match status" value="1"/>
</dbReference>
<evidence type="ECO:0000256" key="3">
    <source>
        <dbReference type="ARBA" id="ARBA00022741"/>
    </source>
</evidence>
<dbReference type="Gene3D" id="3.40.50.300">
    <property type="entry name" value="P-loop containing nucleotide triphosphate hydrolases"/>
    <property type="match status" value="2"/>
</dbReference>
<dbReference type="InterPro" id="IPR036670">
    <property type="entry name" value="SecA_X-link_sf"/>
</dbReference>
<feature type="non-terminal residue" evidence="15">
    <location>
        <position position="1"/>
    </location>
</feature>
<feature type="repeat" description="TPR" evidence="9">
    <location>
        <begin position="626"/>
        <end position="659"/>
    </location>
</feature>
<evidence type="ECO:0000256" key="7">
    <source>
        <dbReference type="ARBA" id="ARBA00023010"/>
    </source>
</evidence>
<evidence type="ECO:0000313" key="16">
    <source>
        <dbReference type="EMBL" id="CAF3909427.1"/>
    </source>
</evidence>
<dbReference type="Gene3D" id="3.90.1440.10">
    <property type="entry name" value="SecA, preprotein cross-linking domain"/>
    <property type="match status" value="1"/>
</dbReference>
<evidence type="ECO:0000256" key="9">
    <source>
        <dbReference type="PROSITE-ProRule" id="PRU00339"/>
    </source>
</evidence>
<feature type="domain" description="SecA family profile" evidence="14">
    <location>
        <begin position="1"/>
        <end position="543"/>
    </location>
</feature>
<feature type="domain" description="Helicase C-terminal" evidence="13">
    <location>
        <begin position="384"/>
        <end position="546"/>
    </location>
</feature>
<dbReference type="SMART" id="SM00957">
    <property type="entry name" value="SecA_DEAD"/>
    <property type="match status" value="1"/>
</dbReference>
<keyword evidence="3" id="KW-0547">Nucleotide-binding</keyword>
<dbReference type="Pfam" id="PF01043">
    <property type="entry name" value="SecA_PP_bind"/>
    <property type="match status" value="1"/>
</dbReference>
<proteinExistence type="predicted"/>
<dbReference type="PANTHER" id="PTHR30612">
    <property type="entry name" value="SECA INNER MEMBRANE COMPONENT OF SEC PROTEIN SECRETION SYSTEM"/>
    <property type="match status" value="1"/>
</dbReference>
<dbReference type="OrthoDB" id="7553586at2759"/>
<keyword evidence="2" id="KW-0963">Cytoplasm</keyword>
<dbReference type="Pfam" id="PF21090">
    <property type="entry name" value="P-loop_SecA"/>
    <property type="match status" value="1"/>
</dbReference>
<dbReference type="InterPro" id="IPR000185">
    <property type="entry name" value="SecA"/>
</dbReference>
<evidence type="ECO:0000256" key="4">
    <source>
        <dbReference type="ARBA" id="ARBA00022840"/>
    </source>
</evidence>
<dbReference type="Gene3D" id="1.25.40.10">
    <property type="entry name" value="Tetratricopeptide repeat domain"/>
    <property type="match status" value="1"/>
</dbReference>
<dbReference type="InterPro" id="IPR014018">
    <property type="entry name" value="SecA_motor_DEAD"/>
</dbReference>
<reference evidence="15" key="1">
    <citation type="submission" date="2021-02" db="EMBL/GenBank/DDBJ databases">
        <authorList>
            <person name="Nowell W R."/>
        </authorList>
    </citation>
    <scope>NUCLEOTIDE SEQUENCE</scope>
</reference>
<dbReference type="GO" id="GO:0016020">
    <property type="term" value="C:membrane"/>
    <property type="evidence" value="ECO:0007669"/>
    <property type="project" value="InterPro"/>
</dbReference>
<evidence type="ECO:0000259" key="14">
    <source>
        <dbReference type="PROSITE" id="PS51196"/>
    </source>
</evidence>
<dbReference type="Proteomes" id="UP000681722">
    <property type="component" value="Unassembled WGS sequence"/>
</dbReference>
<dbReference type="InterPro" id="IPR027417">
    <property type="entry name" value="P-loop_NTPase"/>
</dbReference>
<dbReference type="SUPFAM" id="SSF52540">
    <property type="entry name" value="P-loop containing nucleoside triphosphate hydrolases"/>
    <property type="match status" value="2"/>
</dbReference>
<protein>
    <recommendedName>
        <fullName evidence="18">Protein translocase subunit SecA</fullName>
    </recommendedName>
</protein>
<evidence type="ECO:0000259" key="13">
    <source>
        <dbReference type="PROSITE" id="PS51194"/>
    </source>
</evidence>
<dbReference type="GO" id="GO:0006605">
    <property type="term" value="P:protein targeting"/>
    <property type="evidence" value="ECO:0007669"/>
    <property type="project" value="InterPro"/>
</dbReference>
<keyword evidence="4" id="KW-0067">ATP-binding</keyword>
<evidence type="ECO:0000256" key="8">
    <source>
        <dbReference type="ARBA" id="ARBA00023136"/>
    </source>
</evidence>
<evidence type="ECO:0000256" key="2">
    <source>
        <dbReference type="ARBA" id="ARBA00022490"/>
    </source>
</evidence>